<dbReference type="EMBL" id="SOZH01000006">
    <property type="protein sequence ID" value="TFF10550.1"/>
    <property type="molecule type" value="Genomic_DNA"/>
</dbReference>
<evidence type="ECO:0000313" key="1">
    <source>
        <dbReference type="EMBL" id="TFF10550.1"/>
    </source>
</evidence>
<keyword evidence="2" id="KW-1185">Reference proteome</keyword>
<evidence type="ECO:0000313" key="2">
    <source>
        <dbReference type="Proteomes" id="UP000298003"/>
    </source>
</evidence>
<dbReference type="RefSeq" id="WP_061269438.1">
    <property type="nucleotide sequence ID" value="NZ_SOZH01000006.1"/>
</dbReference>
<protein>
    <submittedName>
        <fullName evidence="1">Uncharacterized protein</fullName>
    </submittedName>
</protein>
<organism evidence="1 2">
    <name type="scientific">Cellulosimicrobium funkei</name>
    <dbReference type="NCBI Taxonomy" id="264251"/>
    <lineage>
        <taxon>Bacteria</taxon>
        <taxon>Bacillati</taxon>
        <taxon>Actinomycetota</taxon>
        <taxon>Actinomycetes</taxon>
        <taxon>Micrococcales</taxon>
        <taxon>Promicromonosporaceae</taxon>
        <taxon>Cellulosimicrobium</taxon>
    </lineage>
</organism>
<sequence>MNDEATPDDVSALIIEAQRLGIKVELWMSKWRNKYPAEAVDGVLVKVPAGSGVTLNGSRPPATQAHVLREAITTRDVEPSEPDWEYYPELDSWTKPIVAPEDEPDFTLS</sequence>
<name>A0A4Y8R207_9MICO</name>
<reference evidence="1 2" key="1">
    <citation type="submission" date="2019-03" db="EMBL/GenBank/DDBJ databases">
        <title>Cellulosimicrobium funkei JCM14302 Assembly.</title>
        <authorList>
            <person name="Dou T."/>
        </authorList>
    </citation>
    <scope>NUCLEOTIDE SEQUENCE [LARGE SCALE GENOMIC DNA]</scope>
    <source>
        <strain evidence="1 2">JCM 14302</strain>
    </source>
</reference>
<dbReference type="GeneID" id="95685270"/>
<accession>A0A4Y8R207</accession>
<dbReference type="Proteomes" id="UP000298003">
    <property type="component" value="Unassembled WGS sequence"/>
</dbReference>
<gene>
    <name evidence="1" type="ORF">E1O70_12290</name>
</gene>
<proteinExistence type="predicted"/>
<comment type="caution">
    <text evidence="1">The sequence shown here is derived from an EMBL/GenBank/DDBJ whole genome shotgun (WGS) entry which is preliminary data.</text>
</comment>
<dbReference type="AlphaFoldDB" id="A0A4Y8R207"/>